<dbReference type="EMBL" id="JACHOO010000016">
    <property type="protein sequence ID" value="MBB5755261.1"/>
    <property type="molecule type" value="Genomic_DNA"/>
</dbReference>
<protein>
    <submittedName>
        <fullName evidence="4">Sporulation protein YlmC with PRC-barrel domain</fullName>
    </submittedName>
</protein>
<dbReference type="InterPro" id="IPR011033">
    <property type="entry name" value="PRC_barrel-like_sf"/>
</dbReference>
<comment type="caution">
    <text evidence="4">The sequence shown here is derived from an EMBL/GenBank/DDBJ whole genome shotgun (WGS) entry which is preliminary data.</text>
</comment>
<evidence type="ECO:0000313" key="5">
    <source>
        <dbReference type="Proteomes" id="UP000523821"/>
    </source>
</evidence>
<feature type="region of interest" description="Disordered" evidence="1">
    <location>
        <begin position="29"/>
        <end position="89"/>
    </location>
</feature>
<feature type="compositionally biased region" description="Low complexity" evidence="1">
    <location>
        <begin position="197"/>
        <end position="218"/>
    </location>
</feature>
<sequence length="218" mass="21901">MTKILTGKLLAATAFATMLAAGPVLAQDATTPPATDTPPAAAPATPATPADPAVPPAAGDPAAPAEVMPGTDAQAPATTDTDTATTTAVPTERFVTQQSTTDWLASNMVGSSVYDPNDENIGDINDLVTEESGQVKAVVIGVGGFLGIGEKDVAVNIDEISRTTDADGNNKFVLQTTKEELENAPEFKTLADLESETSAPASTGTGTGTGTTAPAGQM</sequence>
<dbReference type="PANTHER" id="PTHR36505:SF1">
    <property type="entry name" value="BLR1072 PROTEIN"/>
    <property type="match status" value="1"/>
</dbReference>
<keyword evidence="2" id="KW-0732">Signal</keyword>
<accession>A0A7W9FR69</accession>
<dbReference type="InterPro" id="IPR027275">
    <property type="entry name" value="PRC-brl_dom"/>
</dbReference>
<organism evidence="4 5">
    <name type="scientific">Prosthecomicrobium pneumaticum</name>
    <dbReference type="NCBI Taxonomy" id="81895"/>
    <lineage>
        <taxon>Bacteria</taxon>
        <taxon>Pseudomonadati</taxon>
        <taxon>Pseudomonadota</taxon>
        <taxon>Alphaproteobacteria</taxon>
        <taxon>Hyphomicrobiales</taxon>
        <taxon>Kaistiaceae</taxon>
        <taxon>Prosthecomicrobium</taxon>
    </lineage>
</organism>
<dbReference type="AlphaFoldDB" id="A0A7W9FR69"/>
<feature type="chain" id="PRO_5031188657" evidence="2">
    <location>
        <begin position="27"/>
        <end position="218"/>
    </location>
</feature>
<reference evidence="4 5" key="1">
    <citation type="submission" date="2020-08" db="EMBL/GenBank/DDBJ databases">
        <title>Genomic Encyclopedia of Type Strains, Phase IV (KMG-IV): sequencing the most valuable type-strain genomes for metagenomic binning, comparative biology and taxonomic classification.</title>
        <authorList>
            <person name="Goeker M."/>
        </authorList>
    </citation>
    <scope>NUCLEOTIDE SEQUENCE [LARGE SCALE GENOMIC DNA]</scope>
    <source>
        <strain evidence="4 5">DSM 16268</strain>
    </source>
</reference>
<feature type="domain" description="PRC-barrel" evidence="3">
    <location>
        <begin position="105"/>
        <end position="180"/>
    </location>
</feature>
<feature type="signal peptide" evidence="2">
    <location>
        <begin position="1"/>
        <end position="26"/>
    </location>
</feature>
<gene>
    <name evidence="4" type="ORF">GGQ63_004363</name>
</gene>
<keyword evidence="5" id="KW-1185">Reference proteome</keyword>
<dbReference type="Gene3D" id="2.30.30.240">
    <property type="entry name" value="PRC-barrel domain"/>
    <property type="match status" value="1"/>
</dbReference>
<evidence type="ECO:0000313" key="4">
    <source>
        <dbReference type="EMBL" id="MBB5755261.1"/>
    </source>
</evidence>
<dbReference type="Pfam" id="PF05239">
    <property type="entry name" value="PRC"/>
    <property type="match status" value="1"/>
</dbReference>
<evidence type="ECO:0000259" key="3">
    <source>
        <dbReference type="Pfam" id="PF05239"/>
    </source>
</evidence>
<proteinExistence type="predicted"/>
<evidence type="ECO:0000256" key="2">
    <source>
        <dbReference type="SAM" id="SignalP"/>
    </source>
</evidence>
<dbReference type="Proteomes" id="UP000523821">
    <property type="component" value="Unassembled WGS sequence"/>
</dbReference>
<evidence type="ECO:0000256" key="1">
    <source>
        <dbReference type="SAM" id="MobiDB-lite"/>
    </source>
</evidence>
<dbReference type="RefSeq" id="WP_183858691.1">
    <property type="nucleotide sequence ID" value="NZ_JACHOO010000016.1"/>
</dbReference>
<feature type="region of interest" description="Disordered" evidence="1">
    <location>
        <begin position="195"/>
        <end position="218"/>
    </location>
</feature>
<name>A0A7W9FR69_9HYPH</name>
<dbReference type="PANTHER" id="PTHR36505">
    <property type="entry name" value="BLR1072 PROTEIN"/>
    <property type="match status" value="1"/>
</dbReference>
<dbReference type="SUPFAM" id="SSF50346">
    <property type="entry name" value="PRC-barrel domain"/>
    <property type="match status" value="1"/>
</dbReference>